<keyword evidence="1" id="KW-0812">Transmembrane</keyword>
<keyword evidence="1" id="KW-0472">Membrane</keyword>
<gene>
    <name evidence="2" type="primary">spoIIIAG</name>
    <name evidence="2" type="ORF">OE105_07190</name>
</gene>
<reference evidence="2" key="1">
    <citation type="submission" date="2022-09" db="EMBL/GenBank/DDBJ databases">
        <title>Complete Genomes of Fervidibacillus albus and Fervidibacillus halotolerans isolated from tidal flat sediments.</title>
        <authorList>
            <person name="Kwon K.K."/>
            <person name="Yang S.-H."/>
            <person name="Park M.J."/>
            <person name="Oh H.-M."/>
        </authorList>
    </citation>
    <scope>NUCLEOTIDE SEQUENCE</scope>
    <source>
        <strain evidence="2">MEBiC13594</strain>
    </source>
</reference>
<organism evidence="2 3">
    <name type="scientific">Fervidibacillus halotolerans</name>
    <dbReference type="NCBI Taxonomy" id="2980027"/>
    <lineage>
        <taxon>Bacteria</taxon>
        <taxon>Bacillati</taxon>
        <taxon>Bacillota</taxon>
        <taxon>Bacilli</taxon>
        <taxon>Bacillales</taxon>
        <taxon>Bacillaceae</taxon>
        <taxon>Fervidibacillus</taxon>
    </lineage>
</organism>
<evidence type="ECO:0000256" key="1">
    <source>
        <dbReference type="SAM" id="Phobius"/>
    </source>
</evidence>
<dbReference type="InterPro" id="IPR014195">
    <property type="entry name" value="Spore_III_AG"/>
</dbReference>
<keyword evidence="1" id="KW-1133">Transmembrane helix</keyword>
<feature type="transmembrane region" description="Helical" evidence="1">
    <location>
        <begin position="30"/>
        <end position="48"/>
    </location>
</feature>
<dbReference type="AlphaFoldDB" id="A0A9E8LYN6"/>
<dbReference type="Proteomes" id="UP001164726">
    <property type="component" value="Chromosome"/>
</dbReference>
<proteinExistence type="predicted"/>
<sequence length="216" mass="24665">MKNKWMLSSLKDWLNDKKGTDKQSLSKNQYLILLLILGIAIMLFSNFLSKNGNEITNSIPTSIENGEEKEVETFGNDSSRHPKTMAEYEEYYEKELKEALENILGVRDVIIVVNVSTSEKKIYEKNTINKRQITDETDANGGKRKVEDYSMEEQLVFIREGDKEIPLVSQTEKPDIEGVLVVAKGAENIQVQKWIKEAVMRTLDVPSHRVSVLAKK</sequence>
<evidence type="ECO:0000313" key="3">
    <source>
        <dbReference type="Proteomes" id="UP001164726"/>
    </source>
</evidence>
<dbReference type="EMBL" id="CP106877">
    <property type="protein sequence ID" value="WAA11426.1"/>
    <property type="molecule type" value="Genomic_DNA"/>
</dbReference>
<keyword evidence="3" id="KW-1185">Reference proteome</keyword>
<dbReference type="KEGG" id="fhl:OE105_07190"/>
<dbReference type="RefSeq" id="WP_275419537.1">
    <property type="nucleotide sequence ID" value="NZ_CP106877.1"/>
</dbReference>
<evidence type="ECO:0000313" key="2">
    <source>
        <dbReference type="EMBL" id="WAA11426.1"/>
    </source>
</evidence>
<protein>
    <submittedName>
        <fullName evidence="2">Stage III sporulation protein AG</fullName>
    </submittedName>
</protein>
<accession>A0A9E8LYN6</accession>
<dbReference type="NCBIfam" id="TIGR02830">
    <property type="entry name" value="spore_III_AG"/>
    <property type="match status" value="1"/>
</dbReference>
<name>A0A9E8LYN6_9BACI</name>